<dbReference type="STRING" id="34103.SAMN05421778_12655"/>
<dbReference type="InterPro" id="IPR014710">
    <property type="entry name" value="RmlC-like_jellyroll"/>
</dbReference>
<gene>
    <name evidence="5" type="ORF">X805_08280</name>
</gene>
<keyword evidence="6" id="KW-1185">Reference proteome</keyword>
<dbReference type="Pfam" id="PF13545">
    <property type="entry name" value="HTH_Crp_2"/>
    <property type="match status" value="1"/>
</dbReference>
<dbReference type="eggNOG" id="COG0664">
    <property type="taxonomic scope" value="Bacteria"/>
</dbReference>
<dbReference type="SUPFAM" id="SSF46785">
    <property type="entry name" value="Winged helix' DNA-binding domain"/>
    <property type="match status" value="1"/>
</dbReference>
<keyword evidence="1" id="KW-0805">Transcription regulation</keyword>
<keyword evidence="3" id="KW-0804">Transcription</keyword>
<dbReference type="InterPro" id="IPR036390">
    <property type="entry name" value="WH_DNA-bd_sf"/>
</dbReference>
<comment type="caution">
    <text evidence="5">The sequence shown here is derived from an EMBL/GenBank/DDBJ whole genome shotgun (WGS) entry which is preliminary data.</text>
</comment>
<proteinExistence type="predicted"/>
<sequence length="236" mass="25857">MNLIDALDLAPASSAVEGVLRETNSPAHERHARGTLIFRPGRFVTPFLIVDGAIRLDHPTADDSTVLLALPGDLLGLEQLHGRPQSTFGRAIVDTIIAPLGPMPDAAWRELLVNRLIVRQEHAAQLGRLRFGPAPERIRALLLLLAGRATYGPLRSTQQPPSAEDDRMSCELPRLSDMAALTDIAPETVSRVISSMRRTGLIAREAGRRVRLSTQLVYVAGEMPRGMTRSRTRDEV</sequence>
<reference evidence="5 6" key="1">
    <citation type="journal article" date="2014" name="FEMS Microbiol. Ecol.">
        <title>Sphaerotilus natans encrusted with nanoball-shaped Fe(III) oxide minerals formed by nitrate-reducing mixotrophic Fe(II) oxidation.</title>
        <authorList>
            <person name="Park S."/>
            <person name="Kim D.H."/>
            <person name="Lee J.H."/>
            <person name="Hur H.G."/>
        </authorList>
    </citation>
    <scope>NUCLEOTIDE SEQUENCE [LARGE SCALE GENOMIC DNA]</scope>
    <source>
        <strain evidence="5 6">DSM 6575</strain>
    </source>
</reference>
<organism evidence="5 6">
    <name type="scientific">Sphaerotilus natans subsp. natans DSM 6575</name>
    <dbReference type="NCBI Taxonomy" id="1286631"/>
    <lineage>
        <taxon>Bacteria</taxon>
        <taxon>Pseudomonadati</taxon>
        <taxon>Pseudomonadota</taxon>
        <taxon>Betaproteobacteria</taxon>
        <taxon>Burkholderiales</taxon>
        <taxon>Sphaerotilaceae</taxon>
        <taxon>Sphaerotilus</taxon>
    </lineage>
</organism>
<feature type="domain" description="HTH crp-type" evidence="4">
    <location>
        <begin position="137"/>
        <end position="212"/>
    </location>
</feature>
<dbReference type="GO" id="GO:0003677">
    <property type="term" value="F:DNA binding"/>
    <property type="evidence" value="ECO:0007669"/>
    <property type="project" value="UniProtKB-KW"/>
</dbReference>
<evidence type="ECO:0000313" key="6">
    <source>
        <dbReference type="Proteomes" id="UP000026714"/>
    </source>
</evidence>
<accession>A0A059KQC9</accession>
<name>A0A059KQC9_9BURK</name>
<dbReference type="SUPFAM" id="SSF51206">
    <property type="entry name" value="cAMP-binding domain-like"/>
    <property type="match status" value="1"/>
</dbReference>
<evidence type="ECO:0000256" key="1">
    <source>
        <dbReference type="ARBA" id="ARBA00023015"/>
    </source>
</evidence>
<dbReference type="EMBL" id="AZRA01000022">
    <property type="protein sequence ID" value="KDB53550.1"/>
    <property type="molecule type" value="Genomic_DNA"/>
</dbReference>
<dbReference type="InterPro" id="IPR018490">
    <property type="entry name" value="cNMP-bd_dom_sf"/>
</dbReference>
<dbReference type="RefSeq" id="WP_037478535.1">
    <property type="nucleotide sequence ID" value="NZ_AZRA01000022.1"/>
</dbReference>
<dbReference type="GO" id="GO:0006355">
    <property type="term" value="P:regulation of DNA-templated transcription"/>
    <property type="evidence" value="ECO:0007669"/>
    <property type="project" value="InterPro"/>
</dbReference>
<dbReference type="AlphaFoldDB" id="A0A059KQC9"/>
<evidence type="ECO:0000256" key="3">
    <source>
        <dbReference type="ARBA" id="ARBA00023163"/>
    </source>
</evidence>
<protein>
    <recommendedName>
        <fullName evidence="4">HTH crp-type domain-containing protein</fullName>
    </recommendedName>
</protein>
<evidence type="ECO:0000256" key="2">
    <source>
        <dbReference type="ARBA" id="ARBA00023125"/>
    </source>
</evidence>
<dbReference type="InterPro" id="IPR012318">
    <property type="entry name" value="HTH_CRP"/>
</dbReference>
<dbReference type="Proteomes" id="UP000026714">
    <property type="component" value="Unassembled WGS sequence"/>
</dbReference>
<evidence type="ECO:0000313" key="5">
    <source>
        <dbReference type="EMBL" id="KDB53550.1"/>
    </source>
</evidence>
<evidence type="ECO:0000259" key="4">
    <source>
        <dbReference type="Pfam" id="PF13545"/>
    </source>
</evidence>
<keyword evidence="2" id="KW-0238">DNA-binding</keyword>
<dbReference type="Gene3D" id="2.60.120.10">
    <property type="entry name" value="Jelly Rolls"/>
    <property type="match status" value="1"/>
</dbReference>